<dbReference type="PANTHER" id="PTHR30349">
    <property type="entry name" value="PHAGE INTEGRASE-RELATED"/>
    <property type="match status" value="1"/>
</dbReference>
<evidence type="ECO:0000313" key="7">
    <source>
        <dbReference type="Proteomes" id="UP001017257"/>
    </source>
</evidence>
<name>A0ABY5RWH1_9HYPH</name>
<gene>
    <name evidence="6" type="ORF">HPT29_005280</name>
</gene>
<evidence type="ECO:0000256" key="3">
    <source>
        <dbReference type="ARBA" id="ARBA00023125"/>
    </source>
</evidence>
<evidence type="ECO:0000313" key="6">
    <source>
        <dbReference type="EMBL" id="UVF20547.1"/>
    </source>
</evidence>
<keyword evidence="3" id="KW-0238">DNA-binding</keyword>
<organism evidence="6 7">
    <name type="scientific">Microvirga terrae</name>
    <dbReference type="NCBI Taxonomy" id="2740529"/>
    <lineage>
        <taxon>Bacteria</taxon>
        <taxon>Pseudomonadati</taxon>
        <taxon>Pseudomonadota</taxon>
        <taxon>Alphaproteobacteria</taxon>
        <taxon>Hyphomicrobiales</taxon>
        <taxon>Methylobacteriaceae</taxon>
        <taxon>Microvirga</taxon>
    </lineage>
</organism>
<keyword evidence="4" id="KW-0233">DNA recombination</keyword>
<dbReference type="InterPro" id="IPR011010">
    <property type="entry name" value="DNA_brk_join_enz"/>
</dbReference>
<reference evidence="6" key="1">
    <citation type="submission" date="2022-08" db="EMBL/GenBank/DDBJ databases">
        <title>Microvirga terrae sp. nov., isolated from soil.</title>
        <authorList>
            <person name="Kim K.H."/>
            <person name="Seo Y.L."/>
            <person name="Kim J.M."/>
            <person name="Lee J.K."/>
            <person name="Han D.M."/>
            <person name="Jeon C.O."/>
        </authorList>
    </citation>
    <scope>NUCLEOTIDE SEQUENCE</scope>
    <source>
        <strain evidence="6">R24</strain>
    </source>
</reference>
<dbReference type="SUPFAM" id="SSF56349">
    <property type="entry name" value="DNA breaking-rejoining enzymes"/>
    <property type="match status" value="1"/>
</dbReference>
<keyword evidence="2" id="KW-0229">DNA integration</keyword>
<dbReference type="Gene3D" id="1.10.443.10">
    <property type="entry name" value="Intergrase catalytic core"/>
    <property type="match status" value="1"/>
</dbReference>
<keyword evidence="1" id="KW-0159">Chromosome partition</keyword>
<accession>A0ABY5RWH1</accession>
<dbReference type="InterPro" id="IPR002104">
    <property type="entry name" value="Integrase_catalytic"/>
</dbReference>
<dbReference type="SUPFAM" id="SSF47823">
    <property type="entry name" value="lambda integrase-like, N-terminal domain"/>
    <property type="match status" value="1"/>
</dbReference>
<sequence length="388" mass="42001">MSTPDSNPTSDASLHRANELDALAGILPADRREALAALLTDEDVATLKHLVEEGMGANTLRALASDLGYLEAWALAATGLPLPWPAPEGLALKFLAHHLWDPVKRETDPGHGIPGAVAERLKAERFLRADGPHAPATVRRRLASWATLHRWRDLDPAFATPAFKTALRLAVRACARPVQRKSQRAVTRAVLNRLLATCVLNRLVDLRDRALLLTAFASGGRRRSEVASLRVDQIETLPLVPANPQDPESLKISCLAVHLGRTKRGNADEGSRALLIGRPADALTTWLDRAGITSGAVFRSIDRWGRIGTSAISGDGVNDVIKRRCRLAGLDSSLFSAHGLRSGYLTQAAHDGVPLPEAMQQSQHRSVQQAAAYYNDAESLMGKAARLY</sequence>
<dbReference type="InterPro" id="IPR050090">
    <property type="entry name" value="Tyrosine_recombinase_XerCD"/>
</dbReference>
<keyword evidence="7" id="KW-1185">Reference proteome</keyword>
<dbReference type="Gene3D" id="1.10.150.130">
    <property type="match status" value="1"/>
</dbReference>
<dbReference type="EMBL" id="CP102845">
    <property type="protein sequence ID" value="UVF20547.1"/>
    <property type="molecule type" value="Genomic_DNA"/>
</dbReference>
<dbReference type="PANTHER" id="PTHR30349:SF81">
    <property type="entry name" value="TYROSINE RECOMBINASE XERC"/>
    <property type="match status" value="1"/>
</dbReference>
<dbReference type="InterPro" id="IPR010998">
    <property type="entry name" value="Integrase_recombinase_N"/>
</dbReference>
<evidence type="ECO:0000256" key="2">
    <source>
        <dbReference type="ARBA" id="ARBA00022908"/>
    </source>
</evidence>
<evidence type="ECO:0000259" key="5">
    <source>
        <dbReference type="PROSITE" id="PS51898"/>
    </source>
</evidence>
<evidence type="ECO:0000256" key="1">
    <source>
        <dbReference type="ARBA" id="ARBA00022829"/>
    </source>
</evidence>
<dbReference type="RefSeq" id="WP_259060489.1">
    <property type="nucleotide sequence ID" value="NZ_CP102845.1"/>
</dbReference>
<feature type="domain" description="Tyr recombinase" evidence="5">
    <location>
        <begin position="181"/>
        <end position="387"/>
    </location>
</feature>
<protein>
    <submittedName>
        <fullName evidence="6">Tyrosine-type recombinase/integrase</fullName>
    </submittedName>
</protein>
<dbReference type="InterPro" id="IPR013762">
    <property type="entry name" value="Integrase-like_cat_sf"/>
</dbReference>
<evidence type="ECO:0000256" key="4">
    <source>
        <dbReference type="ARBA" id="ARBA00023172"/>
    </source>
</evidence>
<proteinExistence type="predicted"/>
<dbReference type="PROSITE" id="PS51898">
    <property type="entry name" value="TYR_RECOMBINASE"/>
    <property type="match status" value="1"/>
</dbReference>
<dbReference type="Pfam" id="PF00589">
    <property type="entry name" value="Phage_integrase"/>
    <property type="match status" value="1"/>
</dbReference>
<dbReference type="Proteomes" id="UP001017257">
    <property type="component" value="Chromosome"/>
</dbReference>